<name>A0ABQ3A6F9_9GAMM</name>
<reference evidence="3" key="1">
    <citation type="journal article" date="2019" name="Int. J. Syst. Evol. Microbiol.">
        <title>The Global Catalogue of Microorganisms (GCM) 10K type strain sequencing project: providing services to taxonomists for standard genome sequencing and annotation.</title>
        <authorList>
            <consortium name="The Broad Institute Genomics Platform"/>
            <consortium name="The Broad Institute Genome Sequencing Center for Infectious Disease"/>
            <person name="Wu L."/>
            <person name="Ma J."/>
        </authorList>
    </citation>
    <scope>NUCLEOTIDE SEQUENCE [LARGE SCALE GENOMIC DNA]</scope>
    <source>
        <strain evidence="3">KCTC 22232</strain>
    </source>
</reference>
<keyword evidence="1" id="KW-0732">Signal</keyword>
<comment type="caution">
    <text evidence="2">The sequence shown here is derived from an EMBL/GenBank/DDBJ whole genome shotgun (WGS) entry which is preliminary data.</text>
</comment>
<feature type="signal peptide" evidence="1">
    <location>
        <begin position="1"/>
        <end position="19"/>
    </location>
</feature>
<keyword evidence="3" id="KW-1185">Reference proteome</keyword>
<protein>
    <submittedName>
        <fullName evidence="2">Uncharacterized protein</fullName>
    </submittedName>
</protein>
<evidence type="ECO:0000313" key="2">
    <source>
        <dbReference type="EMBL" id="GGY34355.1"/>
    </source>
</evidence>
<proteinExistence type="predicted"/>
<sequence length="138" mass="15295">MWQKLLMALLFSMAGMAWAGDPPDRAMQIYDQVQGLRDKAGKLADPEHPDPKQLQEAEATLRQALAILNATEVRRLGNGNVYLASRRSDVNRDLAEVLALEGRKQEALDALDAMLADAWYGGGAQVLRERARARQPAR</sequence>
<gene>
    <name evidence="2" type="ORF">GCM10008098_29410</name>
</gene>
<evidence type="ECO:0000313" key="3">
    <source>
        <dbReference type="Proteomes" id="UP000621898"/>
    </source>
</evidence>
<dbReference type="Proteomes" id="UP000621898">
    <property type="component" value="Unassembled WGS sequence"/>
</dbReference>
<accession>A0ABQ3A6F9</accession>
<feature type="chain" id="PRO_5046186533" evidence="1">
    <location>
        <begin position="20"/>
        <end position="138"/>
    </location>
</feature>
<dbReference type="EMBL" id="BMXT01000005">
    <property type="protein sequence ID" value="GGY34355.1"/>
    <property type="molecule type" value="Genomic_DNA"/>
</dbReference>
<evidence type="ECO:0000256" key="1">
    <source>
        <dbReference type="SAM" id="SignalP"/>
    </source>
</evidence>
<organism evidence="2 3">
    <name type="scientific">Rhodanobacter panaciterrae</name>
    <dbReference type="NCBI Taxonomy" id="490572"/>
    <lineage>
        <taxon>Bacteria</taxon>
        <taxon>Pseudomonadati</taxon>
        <taxon>Pseudomonadota</taxon>
        <taxon>Gammaproteobacteria</taxon>
        <taxon>Lysobacterales</taxon>
        <taxon>Rhodanobacteraceae</taxon>
        <taxon>Rhodanobacter</taxon>
    </lineage>
</organism>